<reference evidence="8 9" key="1">
    <citation type="submission" date="2020-08" db="EMBL/GenBank/DDBJ databases">
        <title>Genomic Encyclopedia of Type Strains, Phase IV (KMG-V): Genome sequencing to study the core and pangenomes of soil and plant-associated prokaryotes.</title>
        <authorList>
            <person name="Whitman W."/>
        </authorList>
    </citation>
    <scope>NUCLEOTIDE SEQUENCE [LARGE SCALE GENOMIC DNA]</scope>
    <source>
        <strain evidence="8 9">SEMIA 4084</strain>
    </source>
</reference>
<dbReference type="AlphaFoldDB" id="A0A7W8UHJ3"/>
<comment type="function">
    <text evidence="5">Flavin prenyltransferase that catalyzes the synthesis of the prenylated FMN cofactor (prenyl-FMN) for 4-hydroxy-3-polyprenylbenzoic acid decarboxylase UbiD. The prenyltransferase is metal-independent and links a dimethylallyl moiety from dimethylallyl monophosphate (DMAP) to the flavin N5 and C6 atoms of FMN.</text>
</comment>
<dbReference type="GO" id="GO:0106141">
    <property type="term" value="F:flavin prenyltransferase activity"/>
    <property type="evidence" value="ECO:0007669"/>
    <property type="project" value="UniProtKB-EC"/>
</dbReference>
<feature type="region of interest" description="Disordered" evidence="6">
    <location>
        <begin position="192"/>
        <end position="226"/>
    </location>
</feature>
<keyword evidence="4 5" id="KW-0808">Transferase</keyword>
<dbReference type="NCBIfam" id="TIGR00421">
    <property type="entry name" value="ubiX_pad"/>
    <property type="match status" value="1"/>
</dbReference>
<dbReference type="InterPro" id="IPR004507">
    <property type="entry name" value="UbiX-like"/>
</dbReference>
<feature type="binding site" evidence="5">
    <location>
        <position position="126"/>
    </location>
    <ligand>
        <name>FMN</name>
        <dbReference type="ChEBI" id="CHEBI:58210"/>
    </ligand>
</feature>
<dbReference type="NCBIfam" id="NF004685">
    <property type="entry name" value="PRK06029.1"/>
    <property type="match status" value="1"/>
</dbReference>
<keyword evidence="2 5" id="KW-0285">Flavoprotein</keyword>
<dbReference type="SUPFAM" id="SSF52507">
    <property type="entry name" value="Homo-oligomeric flavin-containing Cys decarboxylases, HFCD"/>
    <property type="match status" value="1"/>
</dbReference>
<dbReference type="EMBL" id="JACHBK010000021">
    <property type="protein sequence ID" value="MBB5539501.1"/>
    <property type="molecule type" value="Genomic_DNA"/>
</dbReference>
<dbReference type="PANTHER" id="PTHR43374:SF1">
    <property type="entry name" value="FLAVIN PRENYLTRANSFERASE PAD1, MITOCHONDRIAL"/>
    <property type="match status" value="1"/>
</dbReference>
<evidence type="ECO:0000256" key="3">
    <source>
        <dbReference type="ARBA" id="ARBA00022643"/>
    </source>
</evidence>
<gene>
    <name evidence="5" type="primary">ubiX</name>
    <name evidence="8" type="ORF">GGD55_006251</name>
</gene>
<keyword evidence="3 5" id="KW-0288">FMN</keyword>
<feature type="binding site" evidence="5">
    <location>
        <position position="39"/>
    </location>
    <ligand>
        <name>FMN</name>
        <dbReference type="ChEBI" id="CHEBI:58210"/>
    </ligand>
</feature>
<evidence type="ECO:0000259" key="7">
    <source>
        <dbReference type="Pfam" id="PF02441"/>
    </source>
</evidence>
<evidence type="ECO:0000256" key="5">
    <source>
        <dbReference type="HAMAP-Rule" id="MF_01984"/>
    </source>
</evidence>
<comment type="similarity">
    <text evidence="5">Belongs to the UbiX/PAD1 family.</text>
</comment>
<dbReference type="RefSeq" id="WP_018327448.1">
    <property type="nucleotide sequence ID" value="NZ_JACHBK010000021.1"/>
</dbReference>
<name>A0A7W8UHJ3_9HYPH</name>
<sequence length="226" mass="24401">MTNERVVVGISGASGAPLAVRVVEKLAQFETIEIHLVISDAAHRTLQHETDPAALFNLLSLCYKHYPADDIGAAIASGSFPVRGMIVAPCSMRTLSAIATGHTDTLIARAADVQLKERRRLVLLTRETPLHLGHLRNMCAVTEMGAIVMPPVPAFYHKPQSVGEIVDHIANRAIDLLGLAIGPVARAWQGDNRDSKKAVTWETGEPSSRQGAAGLTVRPTRQPRSR</sequence>
<dbReference type="Proteomes" id="UP000585507">
    <property type="component" value="Unassembled WGS sequence"/>
</dbReference>
<feature type="binding site" evidence="5">
    <location>
        <position position="172"/>
    </location>
    <ligand>
        <name>dimethylallyl phosphate</name>
        <dbReference type="ChEBI" id="CHEBI:88052"/>
    </ligand>
</feature>
<feature type="binding site" evidence="5">
    <location>
        <position position="156"/>
    </location>
    <ligand>
        <name>dimethylallyl phosphate</name>
        <dbReference type="ChEBI" id="CHEBI:88052"/>
    </ligand>
</feature>
<evidence type="ECO:0000313" key="8">
    <source>
        <dbReference type="EMBL" id="MBB5539501.1"/>
    </source>
</evidence>
<keyword evidence="8" id="KW-0456">Lyase</keyword>
<keyword evidence="1 5" id="KW-0637">Prenyltransferase</keyword>
<dbReference type="Gene3D" id="3.40.50.1950">
    <property type="entry name" value="Flavin prenyltransferase-like"/>
    <property type="match status" value="1"/>
</dbReference>
<evidence type="ECO:0000313" key="9">
    <source>
        <dbReference type="Proteomes" id="UP000585507"/>
    </source>
</evidence>
<dbReference type="Pfam" id="PF02441">
    <property type="entry name" value="Flavoprotein"/>
    <property type="match status" value="1"/>
</dbReference>
<keyword evidence="9" id="KW-1185">Reference proteome</keyword>
<dbReference type="EC" id="2.5.1.129" evidence="5"/>
<organism evidence="8 9">
    <name type="scientific">Rhizobium giardinii</name>
    <dbReference type="NCBI Taxonomy" id="56731"/>
    <lineage>
        <taxon>Bacteria</taxon>
        <taxon>Pseudomonadati</taxon>
        <taxon>Pseudomonadota</taxon>
        <taxon>Alphaproteobacteria</taxon>
        <taxon>Hyphomicrobiales</taxon>
        <taxon>Rhizobiaceae</taxon>
        <taxon>Rhizobium/Agrobacterium group</taxon>
        <taxon>Rhizobium</taxon>
    </lineage>
</organism>
<accession>A0A7W8UHJ3</accession>
<comment type="caution">
    <text evidence="5">Lacks conserved residue(s) required for the propagation of feature annotation.</text>
</comment>
<comment type="catalytic activity">
    <reaction evidence="5">
        <text>dimethylallyl phosphate + FMNH2 = prenylated FMNH2 + phosphate</text>
        <dbReference type="Rhea" id="RHEA:37743"/>
        <dbReference type="ChEBI" id="CHEBI:43474"/>
        <dbReference type="ChEBI" id="CHEBI:57618"/>
        <dbReference type="ChEBI" id="CHEBI:87467"/>
        <dbReference type="ChEBI" id="CHEBI:88052"/>
        <dbReference type="EC" id="2.5.1.129"/>
    </reaction>
</comment>
<dbReference type="InterPro" id="IPR036551">
    <property type="entry name" value="Flavin_trans-like"/>
</dbReference>
<proteinExistence type="inferred from homology"/>
<dbReference type="InterPro" id="IPR003382">
    <property type="entry name" value="Flavoprotein"/>
</dbReference>
<dbReference type="GO" id="GO:0016831">
    <property type="term" value="F:carboxy-lyase activity"/>
    <property type="evidence" value="ECO:0007669"/>
    <property type="project" value="TreeGrafter"/>
</dbReference>
<evidence type="ECO:0000256" key="2">
    <source>
        <dbReference type="ARBA" id="ARBA00022630"/>
    </source>
</evidence>
<evidence type="ECO:0000256" key="6">
    <source>
        <dbReference type="SAM" id="MobiDB-lite"/>
    </source>
</evidence>
<feature type="domain" description="Flavoprotein" evidence="7">
    <location>
        <begin position="5"/>
        <end position="176"/>
    </location>
</feature>
<feature type="binding site" evidence="5">
    <location>
        <begin position="91"/>
        <end position="94"/>
    </location>
    <ligand>
        <name>FMN</name>
        <dbReference type="ChEBI" id="CHEBI:58210"/>
    </ligand>
</feature>
<evidence type="ECO:0000256" key="4">
    <source>
        <dbReference type="ARBA" id="ARBA00022679"/>
    </source>
</evidence>
<evidence type="ECO:0000256" key="1">
    <source>
        <dbReference type="ARBA" id="ARBA00022602"/>
    </source>
</evidence>
<comment type="caution">
    <text evidence="8">The sequence shown here is derived from an EMBL/GenBank/DDBJ whole genome shotgun (WGS) entry which is preliminary data.</text>
</comment>
<feature type="binding site" evidence="5">
    <location>
        <begin position="12"/>
        <end position="14"/>
    </location>
    <ligand>
        <name>FMN</name>
        <dbReference type="ChEBI" id="CHEBI:58210"/>
    </ligand>
</feature>
<dbReference type="PANTHER" id="PTHR43374">
    <property type="entry name" value="FLAVIN PRENYLTRANSFERASE"/>
    <property type="match status" value="1"/>
</dbReference>
<dbReference type="HAMAP" id="MF_01984">
    <property type="entry name" value="ubiX_pad"/>
    <property type="match status" value="1"/>
</dbReference>
<protein>
    <recommendedName>
        <fullName evidence="5">Flavin prenyltransferase UbiX</fullName>
        <ecNumber evidence="5">2.5.1.129</ecNumber>
    </recommendedName>
</protein>